<gene>
    <name evidence="2" type="ORF">AS033_13385</name>
</gene>
<accession>A0A0V8GCV4</accession>
<evidence type="ECO:0000313" key="2">
    <source>
        <dbReference type="EMBL" id="KSU48125.1"/>
    </source>
</evidence>
<reference evidence="2 3" key="1">
    <citation type="journal article" date="2015" name="Int. J. Syst. Evol. Microbiol.">
        <title>Exiguobacterium enclense sp. nov., isolated from sediment.</title>
        <authorList>
            <person name="Dastager S.G."/>
            <person name="Mawlankar R."/>
            <person name="Sonalkar V.V."/>
            <person name="Thorat M.N."/>
            <person name="Mual P."/>
            <person name="Verma A."/>
            <person name="Krishnamurthi S."/>
            <person name="Tang S.K."/>
            <person name="Li W.J."/>
        </authorList>
    </citation>
    <scope>NUCLEOTIDE SEQUENCE [LARGE SCALE GENOMIC DNA]</scope>
    <source>
        <strain evidence="2 3">NIO-1109</strain>
    </source>
</reference>
<evidence type="ECO:0008006" key="4">
    <source>
        <dbReference type="Google" id="ProtNLM"/>
    </source>
</evidence>
<organism evidence="2 3">
    <name type="scientific">Exiguobacterium indicum</name>
    <dbReference type="NCBI Taxonomy" id="296995"/>
    <lineage>
        <taxon>Bacteria</taxon>
        <taxon>Bacillati</taxon>
        <taxon>Bacillota</taxon>
        <taxon>Bacilli</taxon>
        <taxon>Bacillales</taxon>
        <taxon>Bacillales Family XII. Incertae Sedis</taxon>
        <taxon>Exiguobacterium</taxon>
    </lineage>
</organism>
<dbReference type="EMBL" id="LNQL01000005">
    <property type="protein sequence ID" value="KSU48125.1"/>
    <property type="molecule type" value="Genomic_DNA"/>
</dbReference>
<evidence type="ECO:0000256" key="1">
    <source>
        <dbReference type="SAM" id="Phobius"/>
    </source>
</evidence>
<dbReference type="RefSeq" id="WP_023467194.1">
    <property type="nucleotide sequence ID" value="NZ_FMYN01000005.1"/>
</dbReference>
<keyword evidence="1" id="KW-1133">Transmembrane helix</keyword>
<keyword evidence="1" id="KW-0472">Membrane</keyword>
<feature type="transmembrane region" description="Helical" evidence="1">
    <location>
        <begin position="176"/>
        <end position="198"/>
    </location>
</feature>
<keyword evidence="1" id="KW-0812">Transmembrane</keyword>
<comment type="caution">
    <text evidence="2">The sequence shown here is derived from an EMBL/GenBank/DDBJ whole genome shotgun (WGS) entry which is preliminary data.</text>
</comment>
<dbReference type="AlphaFoldDB" id="A0A0V8GCV4"/>
<evidence type="ECO:0000313" key="3">
    <source>
        <dbReference type="Proteomes" id="UP000053797"/>
    </source>
</evidence>
<sequence length="212" mass="24602">MHSLWRQRVLLILLISLFASIPIIYALSGYRTIASMTAQMKDHDIPLINQVDQLVEHNRDRANAVRGLLLYEDNRYIEQYYFSTSKIHDLRNSLNQSSTTPGTIKDLLRRNNVWESEIERVFVVYERQSPAAAKRLARQSTQTTQTILEDLSRVKDDLYRTLQAKLQQSDALIATYKWMCLGLSILSFLMISATIFFFHRFVPAISEKSAQE</sequence>
<proteinExistence type="predicted"/>
<dbReference type="Proteomes" id="UP000053797">
    <property type="component" value="Unassembled WGS sequence"/>
</dbReference>
<name>A0A0V8GCV4_9BACL</name>
<protein>
    <recommendedName>
        <fullName evidence="4">Chemotaxis methyl-accepting receptor HlyB-like 4HB MCP domain-containing protein</fullName>
    </recommendedName>
</protein>
<dbReference type="OrthoDB" id="2352074at2"/>